<name>A0A484MLH4_9ASTE</name>
<dbReference type="EMBL" id="OOIL02003891">
    <property type="protein sequence ID" value="VFQ89821.1"/>
    <property type="molecule type" value="Genomic_DNA"/>
</dbReference>
<dbReference type="AlphaFoldDB" id="A0A484MLH4"/>
<gene>
    <name evidence="3" type="ORF">CCAM_LOCUS31597</name>
</gene>
<feature type="coiled-coil region" evidence="1">
    <location>
        <begin position="174"/>
        <end position="254"/>
    </location>
</feature>
<feature type="region of interest" description="Disordered" evidence="2">
    <location>
        <begin position="14"/>
        <end position="41"/>
    </location>
</feature>
<proteinExistence type="predicted"/>
<evidence type="ECO:0000313" key="3">
    <source>
        <dbReference type="EMBL" id="VFQ89821.1"/>
    </source>
</evidence>
<evidence type="ECO:0000256" key="2">
    <source>
        <dbReference type="SAM" id="MobiDB-lite"/>
    </source>
</evidence>
<sequence>MEGDLLIGHFIVGKKRKRDAARQGRSKRSSSRCKDSPQRDQVLIEVDDQDDAAPEMGLAAISSPPQFVLLGGDLAGPSQKALSERPPSPRVVTYEVATEGRSTRFSIPPPSPSLGDVQLETLVTLPAHDRACISAGSDDDLNNMVLLKLSQATLGMIEVVGRRQDRHVAMDEAKKAAEDRQRELLDEVARLARELEEEKGRSATLEGEKTSLSSEVGSISARVTELEGEKVNLIQQLEAEKKDQARRLEEAVESFKSSPEFTAVAMERMANWWWSGSRQDPEPCGCDHSLLLLCSTRYEPEQSHYWKKKRKGEKYTEYVSRRKRRNRTQPLLLQRRFLVVRQKQIAASEFAVLIRL</sequence>
<feature type="compositionally biased region" description="Basic residues" evidence="2">
    <location>
        <begin position="14"/>
        <end position="31"/>
    </location>
</feature>
<evidence type="ECO:0000313" key="4">
    <source>
        <dbReference type="Proteomes" id="UP000595140"/>
    </source>
</evidence>
<organism evidence="3 4">
    <name type="scientific">Cuscuta campestris</name>
    <dbReference type="NCBI Taxonomy" id="132261"/>
    <lineage>
        <taxon>Eukaryota</taxon>
        <taxon>Viridiplantae</taxon>
        <taxon>Streptophyta</taxon>
        <taxon>Embryophyta</taxon>
        <taxon>Tracheophyta</taxon>
        <taxon>Spermatophyta</taxon>
        <taxon>Magnoliopsida</taxon>
        <taxon>eudicotyledons</taxon>
        <taxon>Gunneridae</taxon>
        <taxon>Pentapetalae</taxon>
        <taxon>asterids</taxon>
        <taxon>lamiids</taxon>
        <taxon>Solanales</taxon>
        <taxon>Convolvulaceae</taxon>
        <taxon>Cuscuteae</taxon>
        <taxon>Cuscuta</taxon>
        <taxon>Cuscuta subgen. Grammica</taxon>
        <taxon>Cuscuta sect. Cleistogrammica</taxon>
    </lineage>
</organism>
<reference evidence="3 4" key="1">
    <citation type="submission" date="2018-04" db="EMBL/GenBank/DDBJ databases">
        <authorList>
            <person name="Vogel A."/>
        </authorList>
    </citation>
    <scope>NUCLEOTIDE SEQUENCE [LARGE SCALE GENOMIC DNA]</scope>
</reference>
<keyword evidence="4" id="KW-1185">Reference proteome</keyword>
<evidence type="ECO:0000256" key="1">
    <source>
        <dbReference type="SAM" id="Coils"/>
    </source>
</evidence>
<dbReference type="Proteomes" id="UP000595140">
    <property type="component" value="Unassembled WGS sequence"/>
</dbReference>
<accession>A0A484MLH4</accession>
<protein>
    <submittedName>
        <fullName evidence="3">Uncharacterized protein</fullName>
    </submittedName>
</protein>
<keyword evidence="1" id="KW-0175">Coiled coil</keyword>